<protein>
    <recommendedName>
        <fullName evidence="4">Lipopolysaccharide export system protein LptA</fullName>
    </recommendedName>
</protein>
<gene>
    <name evidence="4 7" type="primary">lptA</name>
    <name evidence="7" type="ORF">FKV25_05040</name>
</gene>
<name>A0A508AEL5_9GAMM</name>
<dbReference type="GO" id="GO:0015920">
    <property type="term" value="P:lipopolysaccharide transport"/>
    <property type="evidence" value="ECO:0007669"/>
    <property type="project" value="UniProtKB-UniRule"/>
</dbReference>
<evidence type="ECO:0000313" key="8">
    <source>
        <dbReference type="Proteomes" id="UP000318212"/>
    </source>
</evidence>
<dbReference type="OrthoDB" id="9795964at2"/>
<dbReference type="GO" id="GO:0043165">
    <property type="term" value="P:Gram-negative-bacterium-type cell outer membrane assembly"/>
    <property type="evidence" value="ECO:0007669"/>
    <property type="project" value="UniProtKB-UniRule"/>
</dbReference>
<dbReference type="RefSeq" id="WP_141517710.1">
    <property type="nucleotide sequence ID" value="NZ_VICE01000048.1"/>
</dbReference>
<dbReference type="GO" id="GO:0030288">
    <property type="term" value="C:outer membrane-bounded periplasmic space"/>
    <property type="evidence" value="ECO:0007669"/>
    <property type="project" value="TreeGrafter"/>
</dbReference>
<evidence type="ECO:0000256" key="3">
    <source>
        <dbReference type="ARBA" id="ARBA00022764"/>
    </source>
</evidence>
<feature type="domain" description="Organic solvent tolerance-like N-terminal" evidence="6">
    <location>
        <begin position="40"/>
        <end position="147"/>
    </location>
</feature>
<feature type="signal peptide" evidence="4">
    <location>
        <begin position="1"/>
        <end position="27"/>
    </location>
</feature>
<dbReference type="Proteomes" id="UP000318212">
    <property type="component" value="Unassembled WGS sequence"/>
</dbReference>
<evidence type="ECO:0000256" key="2">
    <source>
        <dbReference type="ARBA" id="ARBA00022729"/>
    </source>
</evidence>
<dbReference type="PANTHER" id="PTHR36504">
    <property type="entry name" value="LIPOPOLYSACCHARIDE EXPORT SYSTEM PROTEIN LPTA"/>
    <property type="match status" value="1"/>
</dbReference>
<evidence type="ECO:0000259" key="6">
    <source>
        <dbReference type="Pfam" id="PF03968"/>
    </source>
</evidence>
<comment type="subcellular location">
    <subcellularLocation>
        <location evidence="4">Periplasm</location>
    </subcellularLocation>
</comment>
<keyword evidence="1 4" id="KW-0813">Transport</keyword>
<reference evidence="7 8" key="1">
    <citation type="submission" date="2019-06" db="EMBL/GenBank/DDBJ databases">
        <title>Lysobacter alkalisoli sp. nov. isolated from saline soil.</title>
        <authorList>
            <person name="Sun J.-Q."/>
            <person name="Xu L."/>
        </authorList>
    </citation>
    <scope>NUCLEOTIDE SEQUENCE [LARGE SCALE GENOMIC DNA]</scope>
    <source>
        <strain evidence="7 8">JCM 31130</strain>
    </source>
</reference>
<feature type="region of interest" description="Disordered" evidence="5">
    <location>
        <begin position="149"/>
        <end position="182"/>
    </location>
</feature>
<evidence type="ECO:0000256" key="4">
    <source>
        <dbReference type="HAMAP-Rule" id="MF_01914"/>
    </source>
</evidence>
<dbReference type="PANTHER" id="PTHR36504:SF1">
    <property type="entry name" value="LIPOPOLYSACCHARIDE EXPORT SYSTEM PROTEIN LPTA"/>
    <property type="match status" value="1"/>
</dbReference>
<comment type="similarity">
    <text evidence="4">Belongs to the LptA family.</text>
</comment>
<organism evidence="7 8">
    <name type="scientific">Marilutibacter aestuarii</name>
    <dbReference type="NCBI Taxonomy" id="1706195"/>
    <lineage>
        <taxon>Bacteria</taxon>
        <taxon>Pseudomonadati</taxon>
        <taxon>Pseudomonadota</taxon>
        <taxon>Gammaproteobacteria</taxon>
        <taxon>Lysobacterales</taxon>
        <taxon>Lysobacteraceae</taxon>
        <taxon>Marilutibacter</taxon>
    </lineage>
</organism>
<dbReference type="GO" id="GO:0017089">
    <property type="term" value="F:glycolipid transfer activity"/>
    <property type="evidence" value="ECO:0007669"/>
    <property type="project" value="TreeGrafter"/>
</dbReference>
<dbReference type="Pfam" id="PF03968">
    <property type="entry name" value="LptD_N"/>
    <property type="match status" value="1"/>
</dbReference>
<comment type="subunit">
    <text evidence="4">Component of the lipopolysaccharide transport and assembly complex.</text>
</comment>
<keyword evidence="3 4" id="KW-0574">Periplasm</keyword>
<sequence length="182" mass="19026" precursor="true">MKTPLASPAAPLLVALLLVAVPASVLARSSDRNKPMDIAANTTNYVTDESEPSVLSGDVVITQGTLDIRSSKAEVTSRDSEPTRVVLTGSPARLKQEMDDGSPFSADASRIDYDLTSDIVTLTGNVVVKQRGNTMNGPRVVYDMKTGRVQASGSESGGGRVRMRLVPKTAPASPARDGAEGG</sequence>
<dbReference type="GO" id="GO:0001530">
    <property type="term" value="F:lipopolysaccharide binding"/>
    <property type="evidence" value="ECO:0007669"/>
    <property type="project" value="InterPro"/>
</dbReference>
<dbReference type="InterPro" id="IPR014340">
    <property type="entry name" value="LptA"/>
</dbReference>
<dbReference type="EMBL" id="VICE01000048">
    <property type="protein sequence ID" value="TQD48309.1"/>
    <property type="molecule type" value="Genomic_DNA"/>
</dbReference>
<evidence type="ECO:0000313" key="7">
    <source>
        <dbReference type="EMBL" id="TQD48309.1"/>
    </source>
</evidence>
<comment type="function">
    <text evidence="4">Involved in the assembly of lipopolysaccharide (LPS). Required for the translocation of LPS from the inner membrane to the outer membrane. May form a bridge between the inner membrane and the outer membrane, via interactions with LptC and LptD, thereby facilitating LPS transfer across the periplasm.</text>
</comment>
<dbReference type="InterPro" id="IPR052037">
    <property type="entry name" value="LPS_export_LptA"/>
</dbReference>
<dbReference type="Gene3D" id="2.60.450.10">
    <property type="entry name" value="Lipopolysaccharide (LPS) transport protein A like domain"/>
    <property type="match status" value="1"/>
</dbReference>
<dbReference type="GO" id="GO:0009279">
    <property type="term" value="C:cell outer membrane"/>
    <property type="evidence" value="ECO:0007669"/>
    <property type="project" value="TreeGrafter"/>
</dbReference>
<evidence type="ECO:0000256" key="5">
    <source>
        <dbReference type="SAM" id="MobiDB-lite"/>
    </source>
</evidence>
<accession>A0A508AEL5</accession>
<evidence type="ECO:0000256" key="1">
    <source>
        <dbReference type="ARBA" id="ARBA00022448"/>
    </source>
</evidence>
<keyword evidence="2 4" id="KW-0732">Signal</keyword>
<dbReference type="InterPro" id="IPR005653">
    <property type="entry name" value="OstA-like_N"/>
</dbReference>
<keyword evidence="8" id="KW-1185">Reference proteome</keyword>
<feature type="chain" id="PRO_5021522432" description="Lipopolysaccharide export system protein LptA" evidence="4">
    <location>
        <begin position="28"/>
        <end position="182"/>
    </location>
</feature>
<proteinExistence type="inferred from homology"/>
<dbReference type="NCBIfam" id="TIGR03002">
    <property type="entry name" value="outer_YhbN_LptA"/>
    <property type="match status" value="1"/>
</dbReference>
<dbReference type="HAMAP" id="MF_01914">
    <property type="entry name" value="LPS_assembly_LptA"/>
    <property type="match status" value="1"/>
</dbReference>
<dbReference type="AlphaFoldDB" id="A0A508AEL5"/>
<comment type="caution">
    <text evidence="7">The sequence shown here is derived from an EMBL/GenBank/DDBJ whole genome shotgun (WGS) entry which is preliminary data.</text>
</comment>